<organism evidence="1">
    <name type="scientific">uncultured Parabacteroides sp</name>
    <dbReference type="NCBI Taxonomy" id="512312"/>
    <lineage>
        <taxon>Bacteria</taxon>
        <taxon>Pseudomonadati</taxon>
        <taxon>Bacteroidota</taxon>
        <taxon>Bacteroidia</taxon>
        <taxon>Bacteroidales</taxon>
        <taxon>Tannerellaceae</taxon>
        <taxon>Parabacteroides</taxon>
        <taxon>environmental samples</taxon>
    </lineage>
</organism>
<dbReference type="InterPro" id="IPR038577">
    <property type="entry name" value="GT10-like_C_sf"/>
</dbReference>
<evidence type="ECO:0000313" key="1">
    <source>
        <dbReference type="EMBL" id="AIA95718.1"/>
    </source>
</evidence>
<name>A0A060CGA6_9BACT</name>
<dbReference type="AlphaFoldDB" id="A0A060CGA6"/>
<dbReference type="Gene3D" id="3.40.50.11660">
    <property type="entry name" value="Glycosyl transferase family 10, C-terminal domain"/>
    <property type="match status" value="1"/>
</dbReference>
<accession>A0A060CGA6</accession>
<feature type="non-terminal residue" evidence="1">
    <location>
        <position position="118"/>
    </location>
</feature>
<dbReference type="SUPFAM" id="SSF53756">
    <property type="entry name" value="UDP-Glycosyltransferase/glycogen phosphorylase"/>
    <property type="match status" value="1"/>
</dbReference>
<sequence>MVSCHRNLVHPNVRREYQGQTWHIGMFKGADANDRPAFRGTLGYDDFVAMPMPEKRKALSVICSASTRLPGHRKRRAFVEALQERLGDRVDVFGRGVRPIPDKADAILPYRYHIALEN</sequence>
<protein>
    <submittedName>
        <fullName evidence="1">CAZy families GT10 protein</fullName>
    </submittedName>
</protein>
<proteinExistence type="predicted"/>
<dbReference type="EMBL" id="KF128354">
    <property type="protein sequence ID" value="AIA95718.1"/>
    <property type="molecule type" value="Genomic_DNA"/>
</dbReference>
<reference evidence="1" key="1">
    <citation type="journal article" date="2013" name="Environ. Microbiol.">
        <title>Seasonally variable intestinal metagenomes of the red palm weevil (Rhynchophorus ferrugineus).</title>
        <authorList>
            <person name="Jia S."/>
            <person name="Zhang X."/>
            <person name="Zhang G."/>
            <person name="Yin A."/>
            <person name="Zhang S."/>
            <person name="Li F."/>
            <person name="Wang L."/>
            <person name="Zhao D."/>
            <person name="Yun Q."/>
            <person name="Tala"/>
            <person name="Wang J."/>
            <person name="Sun G."/>
            <person name="Baabdullah M."/>
            <person name="Yu X."/>
            <person name="Hu S."/>
            <person name="Al-Mssallem I.S."/>
            <person name="Yu J."/>
        </authorList>
    </citation>
    <scope>NUCLEOTIDE SEQUENCE</scope>
</reference>